<dbReference type="Proteomes" id="UP000008311">
    <property type="component" value="Unassembled WGS sequence"/>
</dbReference>
<dbReference type="InParanoid" id="B9S6Q9"/>
<dbReference type="PANTHER" id="PTHR33070:SF116">
    <property type="entry name" value="DUF241 DOMAIN PROTEIN"/>
    <property type="match status" value="1"/>
</dbReference>
<dbReference type="OMA" id="KAYKARC"/>
<proteinExistence type="predicted"/>
<dbReference type="EMBL" id="EQ973882">
    <property type="protein sequence ID" value="EEF40665.1"/>
    <property type="molecule type" value="Genomic_DNA"/>
</dbReference>
<accession>B9S6Q9</accession>
<protein>
    <submittedName>
        <fullName evidence="2">Uncharacterized protein</fullName>
    </submittedName>
</protein>
<evidence type="ECO:0000313" key="2">
    <source>
        <dbReference type="EMBL" id="EEF40665.1"/>
    </source>
</evidence>
<dbReference type="eggNOG" id="ENOG502QUY1">
    <property type="taxonomic scope" value="Eukaryota"/>
</dbReference>
<organism evidence="2 3">
    <name type="scientific">Ricinus communis</name>
    <name type="common">Castor bean</name>
    <dbReference type="NCBI Taxonomy" id="3988"/>
    <lineage>
        <taxon>Eukaryota</taxon>
        <taxon>Viridiplantae</taxon>
        <taxon>Streptophyta</taxon>
        <taxon>Embryophyta</taxon>
        <taxon>Tracheophyta</taxon>
        <taxon>Spermatophyta</taxon>
        <taxon>Magnoliopsida</taxon>
        <taxon>eudicotyledons</taxon>
        <taxon>Gunneridae</taxon>
        <taxon>Pentapetalae</taxon>
        <taxon>rosids</taxon>
        <taxon>fabids</taxon>
        <taxon>Malpighiales</taxon>
        <taxon>Euphorbiaceae</taxon>
        <taxon>Acalyphoideae</taxon>
        <taxon>Acalypheae</taxon>
        <taxon>Ricinus</taxon>
    </lineage>
</organism>
<feature type="coiled-coil region" evidence="1">
    <location>
        <begin position="269"/>
        <end position="296"/>
    </location>
</feature>
<dbReference type="GO" id="GO:0048364">
    <property type="term" value="P:root development"/>
    <property type="evidence" value="ECO:0007669"/>
    <property type="project" value="InterPro"/>
</dbReference>
<dbReference type="STRING" id="3988.B9S6Q9"/>
<dbReference type="KEGG" id="rcu:8268733"/>
<keyword evidence="3" id="KW-1185">Reference proteome</keyword>
<dbReference type="AlphaFoldDB" id="B9S6Q9"/>
<name>B9S6Q9_RICCO</name>
<dbReference type="OrthoDB" id="1701699at2759"/>
<sequence>MLKKITMPPFSPKPTPSYRVRSISFPARSHPNIRRIEEELNKLSTSWNESSSVNAERVQARLTGLKEIYTCIESLLNLPLTQQALAQHQQEKWVGDMLDGLIRHLDVCSNTRDAILLMKESVRELQSALRRSKAGGELSIESNINAYFCSRKKMKKEAAKFLAALKQKANSISSMLNADDHYLAAVVKSLREANWVSISIFSSLLLFLSAPILKPKTSKWSLISKLVHKGVAASESQEENMNELENVDVALTNLLVPNSGNVLDQEEKVQSAQRMLEVLDISIEELENELECLFRHLIHTRVSLLNIVSHQLE</sequence>
<gene>
    <name evidence="2" type="ORF">RCOM_0872030</name>
</gene>
<dbReference type="InterPro" id="IPR004320">
    <property type="entry name" value="BPS1_pln"/>
</dbReference>
<keyword evidence="1" id="KW-0175">Coiled coil</keyword>
<dbReference type="GO" id="GO:0048367">
    <property type="term" value="P:shoot system development"/>
    <property type="evidence" value="ECO:0007669"/>
    <property type="project" value="InterPro"/>
</dbReference>
<dbReference type="PANTHER" id="PTHR33070">
    <property type="entry name" value="OS06G0725500 PROTEIN"/>
    <property type="match status" value="1"/>
</dbReference>
<evidence type="ECO:0000256" key="1">
    <source>
        <dbReference type="SAM" id="Coils"/>
    </source>
</evidence>
<dbReference type="Pfam" id="PF03087">
    <property type="entry name" value="BPS1"/>
    <property type="match status" value="1"/>
</dbReference>
<evidence type="ECO:0000313" key="3">
    <source>
        <dbReference type="Proteomes" id="UP000008311"/>
    </source>
</evidence>
<reference evidence="3" key="1">
    <citation type="journal article" date="2010" name="Nat. Biotechnol.">
        <title>Draft genome sequence of the oilseed species Ricinus communis.</title>
        <authorList>
            <person name="Chan A.P."/>
            <person name="Crabtree J."/>
            <person name="Zhao Q."/>
            <person name="Lorenzi H."/>
            <person name="Orvis J."/>
            <person name="Puiu D."/>
            <person name="Melake-Berhan A."/>
            <person name="Jones K.M."/>
            <person name="Redman J."/>
            <person name="Chen G."/>
            <person name="Cahoon E.B."/>
            <person name="Gedil M."/>
            <person name="Stanke M."/>
            <person name="Haas B.J."/>
            <person name="Wortman J.R."/>
            <person name="Fraser-Liggett C.M."/>
            <person name="Ravel J."/>
            <person name="Rabinowicz P.D."/>
        </authorList>
    </citation>
    <scope>NUCLEOTIDE SEQUENCE [LARGE SCALE GENOMIC DNA]</scope>
    <source>
        <strain evidence="3">cv. Hale</strain>
    </source>
</reference>